<reference evidence="1" key="1">
    <citation type="submission" date="2019-03" db="EMBL/GenBank/DDBJ databases">
        <authorList>
            <person name="Mank J."/>
            <person name="Almeida P."/>
        </authorList>
    </citation>
    <scope>NUCLEOTIDE SEQUENCE</scope>
    <source>
        <strain evidence="1">78183</strain>
    </source>
</reference>
<dbReference type="AlphaFoldDB" id="A0A6N2KL83"/>
<sequence length="97" mass="10751">MIDALDHGSCHAVANGMSLNHRGTFYDVLVEAESPFGFVEGLCRTHTRRRPRLLRRVIYEPLTSSPAPPSGFSPLHVLFVRVCSVVDQTLCRSVDGQ</sequence>
<accession>A0A6N2KL83</accession>
<organism evidence="1">
    <name type="scientific">Salix viminalis</name>
    <name type="common">Common osier</name>
    <name type="synonym">Basket willow</name>
    <dbReference type="NCBI Taxonomy" id="40686"/>
    <lineage>
        <taxon>Eukaryota</taxon>
        <taxon>Viridiplantae</taxon>
        <taxon>Streptophyta</taxon>
        <taxon>Embryophyta</taxon>
        <taxon>Tracheophyta</taxon>
        <taxon>Spermatophyta</taxon>
        <taxon>Magnoliopsida</taxon>
        <taxon>eudicotyledons</taxon>
        <taxon>Gunneridae</taxon>
        <taxon>Pentapetalae</taxon>
        <taxon>rosids</taxon>
        <taxon>fabids</taxon>
        <taxon>Malpighiales</taxon>
        <taxon>Salicaceae</taxon>
        <taxon>Saliceae</taxon>
        <taxon>Salix</taxon>
    </lineage>
</organism>
<evidence type="ECO:0000313" key="1">
    <source>
        <dbReference type="EMBL" id="VFU25819.1"/>
    </source>
</evidence>
<dbReference type="EMBL" id="CAADRP010000258">
    <property type="protein sequence ID" value="VFU25819.1"/>
    <property type="molecule type" value="Genomic_DNA"/>
</dbReference>
<gene>
    <name evidence="1" type="ORF">SVIM_LOCUS63668</name>
</gene>
<protein>
    <submittedName>
        <fullName evidence="1">Uncharacterized protein</fullName>
    </submittedName>
</protein>
<proteinExistence type="predicted"/>
<name>A0A6N2KL83_SALVM</name>